<protein>
    <recommendedName>
        <fullName evidence="3">EF-hand domain-containing protein</fullName>
    </recommendedName>
</protein>
<sequence>MFHFPSSTRSATSGASESPGNTPGAALKRRSLQADLSPGSWRHHRRDAFDPYELLAKYELTSDGVEAGGKRRPPVQRLRGWIILLLGIIVWIMVGSILYATTNGWNFAQSLYFAVDVGFLFGSGAAPESRDSSMLISTAMNVVGTFFIVGALQLYIRGKFAELDVLDKKARRRALDIVGVVSRRQGLDDSSDIDGKGAQGFKPGAGTAAAVLLVLWFGLGLGWSMVVPGWGFCRALRFTVGAITTAGLEAAPMTGLKDGADSRTAVFVAFYQAVGTVLFGAALLMVTDNLVHREAYERAKMANAFMHETSPMRVRKLLGDTERVTFGEFVVLEFVRQGRLDCDSLEVLRHAFDDVVGDGNDTIDRQEVARFHKVSACRQRYATHLRRSKHLPPDYALEAALELDVEYLVLKAVRNGWLADPSPPQQPKKQQPDEAKEEDLELLREIAAAHQVDIEAPQRRSSSRSSSLTPQEARERSSSRHLDRMRKEMQKTPRESTKKVKPPPPPESPESPRDPPPRVQGKMDASDDSSYADEGDLAAEDL</sequence>
<accession>A0A8J2SMG4</accession>
<name>A0A8J2SMG4_9STRA</name>
<dbReference type="OrthoDB" id="43021at2759"/>
<dbReference type="AlphaFoldDB" id="A0A8J2SMG4"/>
<reference evidence="4" key="1">
    <citation type="submission" date="2021-11" db="EMBL/GenBank/DDBJ databases">
        <authorList>
            <consortium name="Genoscope - CEA"/>
            <person name="William W."/>
        </authorList>
    </citation>
    <scope>NUCLEOTIDE SEQUENCE</scope>
</reference>
<keyword evidence="2" id="KW-0812">Transmembrane</keyword>
<evidence type="ECO:0000256" key="2">
    <source>
        <dbReference type="SAM" id="Phobius"/>
    </source>
</evidence>
<feature type="transmembrane region" description="Helical" evidence="2">
    <location>
        <begin position="107"/>
        <end position="126"/>
    </location>
</feature>
<feature type="compositionally biased region" description="Polar residues" evidence="1">
    <location>
        <begin position="1"/>
        <end position="21"/>
    </location>
</feature>
<evidence type="ECO:0000256" key="1">
    <source>
        <dbReference type="SAM" id="MobiDB-lite"/>
    </source>
</evidence>
<feature type="region of interest" description="Disordered" evidence="1">
    <location>
        <begin position="1"/>
        <end position="24"/>
    </location>
</feature>
<proteinExistence type="predicted"/>
<keyword evidence="2" id="KW-1133">Transmembrane helix</keyword>
<dbReference type="PROSITE" id="PS50222">
    <property type="entry name" value="EF_HAND_2"/>
    <property type="match status" value="1"/>
</dbReference>
<feature type="transmembrane region" description="Helical" evidence="2">
    <location>
        <begin position="265"/>
        <end position="291"/>
    </location>
</feature>
<feature type="transmembrane region" description="Helical" evidence="2">
    <location>
        <begin position="204"/>
        <end position="223"/>
    </location>
</feature>
<evidence type="ECO:0000313" key="4">
    <source>
        <dbReference type="EMBL" id="CAH0369199.1"/>
    </source>
</evidence>
<organism evidence="4 5">
    <name type="scientific">Pelagomonas calceolata</name>
    <dbReference type="NCBI Taxonomy" id="35677"/>
    <lineage>
        <taxon>Eukaryota</taxon>
        <taxon>Sar</taxon>
        <taxon>Stramenopiles</taxon>
        <taxon>Ochrophyta</taxon>
        <taxon>Pelagophyceae</taxon>
        <taxon>Pelagomonadales</taxon>
        <taxon>Pelagomonadaceae</taxon>
        <taxon>Pelagomonas</taxon>
    </lineage>
</organism>
<feature type="region of interest" description="Disordered" evidence="1">
    <location>
        <begin position="418"/>
        <end position="542"/>
    </location>
</feature>
<dbReference type="GO" id="GO:0005509">
    <property type="term" value="F:calcium ion binding"/>
    <property type="evidence" value="ECO:0007669"/>
    <property type="project" value="InterPro"/>
</dbReference>
<feature type="transmembrane region" description="Helical" evidence="2">
    <location>
        <begin position="80"/>
        <end position="101"/>
    </location>
</feature>
<dbReference type="InterPro" id="IPR002048">
    <property type="entry name" value="EF_hand_dom"/>
</dbReference>
<evidence type="ECO:0000313" key="5">
    <source>
        <dbReference type="Proteomes" id="UP000789595"/>
    </source>
</evidence>
<keyword evidence="2" id="KW-0472">Membrane</keyword>
<gene>
    <name evidence="4" type="ORF">PECAL_2P23130</name>
</gene>
<feature type="domain" description="EF-hand" evidence="3">
    <location>
        <begin position="343"/>
        <end position="378"/>
    </location>
</feature>
<feature type="transmembrane region" description="Helical" evidence="2">
    <location>
        <begin position="138"/>
        <end position="156"/>
    </location>
</feature>
<feature type="compositionally biased region" description="Basic and acidic residues" evidence="1">
    <location>
        <begin position="472"/>
        <end position="498"/>
    </location>
</feature>
<evidence type="ECO:0000259" key="3">
    <source>
        <dbReference type="PROSITE" id="PS50222"/>
    </source>
</evidence>
<dbReference type="EMBL" id="CAKKNE010000002">
    <property type="protein sequence ID" value="CAH0369199.1"/>
    <property type="molecule type" value="Genomic_DNA"/>
</dbReference>
<dbReference type="Proteomes" id="UP000789595">
    <property type="component" value="Unassembled WGS sequence"/>
</dbReference>
<feature type="compositionally biased region" description="Acidic residues" evidence="1">
    <location>
        <begin position="526"/>
        <end position="542"/>
    </location>
</feature>
<comment type="caution">
    <text evidence="4">The sequence shown here is derived from an EMBL/GenBank/DDBJ whole genome shotgun (WGS) entry which is preliminary data.</text>
</comment>
<keyword evidence="5" id="KW-1185">Reference proteome</keyword>